<dbReference type="PANTHER" id="PTHR10695:SF46">
    <property type="entry name" value="BIFUNCTIONAL COENZYME A SYNTHASE-RELATED"/>
    <property type="match status" value="1"/>
</dbReference>
<feature type="binding site" evidence="8">
    <location>
        <begin position="20"/>
        <end position="25"/>
    </location>
    <ligand>
        <name>ATP</name>
        <dbReference type="ChEBI" id="CHEBI:30616"/>
    </ligand>
</feature>
<evidence type="ECO:0000256" key="7">
    <source>
        <dbReference type="ARBA" id="ARBA00022993"/>
    </source>
</evidence>
<gene>
    <name evidence="8" type="primary">coaE</name>
    <name evidence="10" type="ORF">HD598_000485</name>
</gene>
<dbReference type="EC" id="2.7.1.24" evidence="8 9"/>
<dbReference type="NCBIfam" id="NF002879">
    <property type="entry name" value="PRK03333.1"/>
    <property type="match status" value="1"/>
</dbReference>
<evidence type="ECO:0000313" key="11">
    <source>
        <dbReference type="Proteomes" id="UP000580797"/>
    </source>
</evidence>
<comment type="function">
    <text evidence="8">Catalyzes the phosphorylation of the 3'-hydroxyl group of dephosphocoenzyme A to form coenzyme A.</text>
</comment>
<dbReference type="GO" id="GO:0005524">
    <property type="term" value="F:ATP binding"/>
    <property type="evidence" value="ECO:0007669"/>
    <property type="project" value="UniProtKB-UniRule"/>
</dbReference>
<reference evidence="10 11" key="1">
    <citation type="submission" date="2020-08" db="EMBL/GenBank/DDBJ databases">
        <title>Sequencing the genomes of 1000 actinobacteria strains.</title>
        <authorList>
            <person name="Klenk H.-P."/>
        </authorList>
    </citation>
    <scope>NUCLEOTIDE SEQUENCE [LARGE SCALE GENOMIC DNA]</scope>
    <source>
        <strain evidence="10 11">DSM 105783</strain>
    </source>
</reference>
<dbReference type="AlphaFoldDB" id="A0A7W8TTL5"/>
<dbReference type="Gene3D" id="3.40.50.300">
    <property type="entry name" value="P-loop containing nucleotide triphosphate hydrolases"/>
    <property type="match status" value="1"/>
</dbReference>
<keyword evidence="4 8" id="KW-0547">Nucleotide-binding</keyword>
<comment type="similarity">
    <text evidence="1 8">Belongs to the CoaE family.</text>
</comment>
<dbReference type="PANTHER" id="PTHR10695">
    <property type="entry name" value="DEPHOSPHO-COA KINASE-RELATED"/>
    <property type="match status" value="1"/>
</dbReference>
<protein>
    <recommendedName>
        <fullName evidence="8 9">Dephospho-CoA kinase</fullName>
        <ecNumber evidence="8 9">2.7.1.24</ecNumber>
    </recommendedName>
    <alternativeName>
        <fullName evidence="8">Dephosphocoenzyme A kinase</fullName>
    </alternativeName>
</protein>
<evidence type="ECO:0000256" key="8">
    <source>
        <dbReference type="HAMAP-Rule" id="MF_00376"/>
    </source>
</evidence>
<dbReference type="InterPro" id="IPR027417">
    <property type="entry name" value="P-loop_NTPase"/>
</dbReference>
<comment type="caution">
    <text evidence="10">The sequence shown here is derived from an EMBL/GenBank/DDBJ whole genome shotgun (WGS) entry which is preliminary data.</text>
</comment>
<dbReference type="EMBL" id="JACHDR010000001">
    <property type="protein sequence ID" value="MBB5511798.1"/>
    <property type="molecule type" value="Genomic_DNA"/>
</dbReference>
<dbReference type="GO" id="GO:0005737">
    <property type="term" value="C:cytoplasm"/>
    <property type="evidence" value="ECO:0007669"/>
    <property type="project" value="UniProtKB-SubCell"/>
</dbReference>
<dbReference type="PROSITE" id="PS51219">
    <property type="entry name" value="DPCK"/>
    <property type="match status" value="1"/>
</dbReference>
<keyword evidence="2 8" id="KW-0963">Cytoplasm</keyword>
<comment type="catalytic activity">
    <reaction evidence="8">
        <text>3'-dephospho-CoA + ATP = ADP + CoA + H(+)</text>
        <dbReference type="Rhea" id="RHEA:18245"/>
        <dbReference type="ChEBI" id="CHEBI:15378"/>
        <dbReference type="ChEBI" id="CHEBI:30616"/>
        <dbReference type="ChEBI" id="CHEBI:57287"/>
        <dbReference type="ChEBI" id="CHEBI:57328"/>
        <dbReference type="ChEBI" id="CHEBI:456216"/>
        <dbReference type="EC" id="2.7.1.24"/>
    </reaction>
</comment>
<proteinExistence type="inferred from homology"/>
<name>A0A7W8TTL5_9MICC</name>
<keyword evidence="6 8" id="KW-0067">ATP-binding</keyword>
<keyword evidence="7 8" id="KW-0173">Coenzyme A biosynthesis</keyword>
<dbReference type="UniPathway" id="UPA00241">
    <property type="reaction ID" value="UER00356"/>
</dbReference>
<dbReference type="FunFam" id="3.40.50.300:FF:000991">
    <property type="entry name" value="Dephospho-CoA kinase"/>
    <property type="match status" value="1"/>
</dbReference>
<evidence type="ECO:0000256" key="9">
    <source>
        <dbReference type="NCBIfam" id="TIGR00152"/>
    </source>
</evidence>
<dbReference type="GO" id="GO:0015937">
    <property type="term" value="P:coenzyme A biosynthetic process"/>
    <property type="evidence" value="ECO:0007669"/>
    <property type="project" value="UniProtKB-UniRule"/>
</dbReference>
<evidence type="ECO:0000256" key="6">
    <source>
        <dbReference type="ARBA" id="ARBA00022840"/>
    </source>
</evidence>
<accession>A0A7W8TTL5</accession>
<evidence type="ECO:0000256" key="4">
    <source>
        <dbReference type="ARBA" id="ARBA00022741"/>
    </source>
</evidence>
<dbReference type="NCBIfam" id="TIGR00152">
    <property type="entry name" value="dephospho-CoA kinase"/>
    <property type="match status" value="1"/>
</dbReference>
<evidence type="ECO:0000256" key="1">
    <source>
        <dbReference type="ARBA" id="ARBA00009018"/>
    </source>
</evidence>
<dbReference type="Pfam" id="PF01121">
    <property type="entry name" value="CoaE"/>
    <property type="match status" value="1"/>
</dbReference>
<evidence type="ECO:0000256" key="2">
    <source>
        <dbReference type="ARBA" id="ARBA00022490"/>
    </source>
</evidence>
<organism evidence="10 11">
    <name type="scientific">Neomicrococcus aestuarii</name>
    <dbReference type="NCBI Taxonomy" id="556325"/>
    <lineage>
        <taxon>Bacteria</taxon>
        <taxon>Bacillati</taxon>
        <taxon>Actinomycetota</taxon>
        <taxon>Actinomycetes</taxon>
        <taxon>Micrococcales</taxon>
        <taxon>Micrococcaceae</taxon>
        <taxon>Neomicrococcus</taxon>
    </lineage>
</organism>
<sequence length="217" mass="23597">MNTESQTKKRLMIGLTGGIASGKSAAARRFQKLGAILIDADQISRDVVAKGTPALKDIVSSFGPEVLTPEGTLNRPVLGAIVFSDEQKREQLNAIVHPRVREESARLISAAPAGSVIVQDIPLLVETGQEKSFDIVVVVEAPIEERIRRMTEDRGMSREDALARISAQASDSERAKIADVILDNSGSLEDLKDSVDRFWNEHVANESPAGVQRSEDR</sequence>
<keyword evidence="5 8" id="KW-0418">Kinase</keyword>
<dbReference type="GO" id="GO:0004140">
    <property type="term" value="F:dephospho-CoA kinase activity"/>
    <property type="evidence" value="ECO:0007669"/>
    <property type="project" value="UniProtKB-UniRule"/>
</dbReference>
<dbReference type="SUPFAM" id="SSF52540">
    <property type="entry name" value="P-loop containing nucleoside triphosphate hydrolases"/>
    <property type="match status" value="1"/>
</dbReference>
<evidence type="ECO:0000256" key="3">
    <source>
        <dbReference type="ARBA" id="ARBA00022679"/>
    </source>
</evidence>
<evidence type="ECO:0000256" key="5">
    <source>
        <dbReference type="ARBA" id="ARBA00022777"/>
    </source>
</evidence>
<dbReference type="RefSeq" id="WP_311538921.1">
    <property type="nucleotide sequence ID" value="NZ_BAAARH010000006.1"/>
</dbReference>
<dbReference type="CDD" id="cd02022">
    <property type="entry name" value="DPCK"/>
    <property type="match status" value="1"/>
</dbReference>
<comment type="subcellular location">
    <subcellularLocation>
        <location evidence="8">Cytoplasm</location>
    </subcellularLocation>
</comment>
<dbReference type="InterPro" id="IPR001977">
    <property type="entry name" value="Depp_CoAkinase"/>
</dbReference>
<dbReference type="HAMAP" id="MF_00376">
    <property type="entry name" value="Dephospho_CoA_kinase"/>
    <property type="match status" value="1"/>
</dbReference>
<dbReference type="Proteomes" id="UP000580797">
    <property type="component" value="Unassembled WGS sequence"/>
</dbReference>
<comment type="pathway">
    <text evidence="8">Cofactor biosynthesis; coenzyme A biosynthesis; CoA from (R)-pantothenate: step 5/5.</text>
</comment>
<keyword evidence="3 8" id="KW-0808">Transferase</keyword>
<evidence type="ECO:0000313" key="10">
    <source>
        <dbReference type="EMBL" id="MBB5511798.1"/>
    </source>
</evidence>